<feature type="domain" description="Inosine/uridine-preferring nucleoside hydrolase" evidence="2">
    <location>
        <begin position="34"/>
        <end position="321"/>
    </location>
</feature>
<dbReference type="OrthoDB" id="432381at2759"/>
<evidence type="ECO:0000259" key="2">
    <source>
        <dbReference type="Pfam" id="PF01156"/>
    </source>
</evidence>
<comment type="similarity">
    <text evidence="1">Belongs to the IUNH family.</text>
</comment>
<keyword evidence="4" id="KW-1185">Reference proteome</keyword>
<accession>A0A9P0E457</accession>
<dbReference type="Proteomes" id="UP001152798">
    <property type="component" value="Chromosome 1"/>
</dbReference>
<dbReference type="AlphaFoldDB" id="A0A9P0E457"/>
<dbReference type="EMBL" id="OV725077">
    <property type="protein sequence ID" value="CAH1392002.1"/>
    <property type="molecule type" value="Genomic_DNA"/>
</dbReference>
<gene>
    <name evidence="3" type="ORF">NEZAVI_LOCUS2911</name>
</gene>
<dbReference type="GO" id="GO:0016799">
    <property type="term" value="F:hydrolase activity, hydrolyzing N-glycosyl compounds"/>
    <property type="evidence" value="ECO:0007669"/>
    <property type="project" value="InterPro"/>
</dbReference>
<reference evidence="3" key="1">
    <citation type="submission" date="2022-01" db="EMBL/GenBank/DDBJ databases">
        <authorList>
            <person name="King R."/>
        </authorList>
    </citation>
    <scope>NUCLEOTIDE SEQUENCE</scope>
</reference>
<dbReference type="Pfam" id="PF01156">
    <property type="entry name" value="IU_nuc_hydro"/>
    <property type="match status" value="1"/>
</dbReference>
<evidence type="ECO:0000313" key="4">
    <source>
        <dbReference type="Proteomes" id="UP001152798"/>
    </source>
</evidence>
<sequence>MIRTPNGIYLAAFAAAIFMTCGVDGFKTVGDLKVVIDTDVGADDAMAILMMLSKQSKARVMAITTVRGNTGVENATMGALLTLQVAKRMEIPVYMGSPQGLVFEQNSTNHFGFDGLGDIFVKPPLKQRQDVHAALALINLVKKNPGEISLLCIGPLTNLALAMHVYPRLIMDLKEVVISGGSYKGQGNIRPAVEFNMYMDSEAASYVFSNANNNKLITLIPHETIEETAVDKSWRLKDLGKIDSGFVRFLNKAEKVSLSRKDDSWMAYGQTAASVLLDPAIVTSTRMAWVDVEASGRLTRGAMILNQDTKLINVRIVTAISKIGLENMLLSYLRG</sequence>
<dbReference type="InterPro" id="IPR001910">
    <property type="entry name" value="Inosine/uridine_hydrolase_dom"/>
</dbReference>
<dbReference type="Gene3D" id="3.90.245.10">
    <property type="entry name" value="Ribonucleoside hydrolase-like"/>
    <property type="match status" value="1"/>
</dbReference>
<dbReference type="PANTHER" id="PTHR46190:SF1">
    <property type="entry name" value="SI:CH211-201H21.5"/>
    <property type="match status" value="1"/>
</dbReference>
<proteinExistence type="inferred from homology"/>
<dbReference type="InterPro" id="IPR052775">
    <property type="entry name" value="IUN_hydrolase"/>
</dbReference>
<dbReference type="PANTHER" id="PTHR46190">
    <property type="entry name" value="SI:CH211-201H21.5-RELATED"/>
    <property type="match status" value="1"/>
</dbReference>
<dbReference type="SUPFAM" id="SSF53590">
    <property type="entry name" value="Nucleoside hydrolase"/>
    <property type="match status" value="1"/>
</dbReference>
<evidence type="ECO:0000256" key="1">
    <source>
        <dbReference type="ARBA" id="ARBA00009176"/>
    </source>
</evidence>
<protein>
    <recommendedName>
        <fullName evidence="2">Inosine/uridine-preferring nucleoside hydrolase domain-containing protein</fullName>
    </recommendedName>
</protein>
<evidence type="ECO:0000313" key="3">
    <source>
        <dbReference type="EMBL" id="CAH1392002.1"/>
    </source>
</evidence>
<dbReference type="InterPro" id="IPR036452">
    <property type="entry name" value="Ribo_hydro-like"/>
</dbReference>
<name>A0A9P0E457_NEZVI</name>
<organism evidence="3 4">
    <name type="scientific">Nezara viridula</name>
    <name type="common">Southern green stink bug</name>
    <name type="synonym">Cimex viridulus</name>
    <dbReference type="NCBI Taxonomy" id="85310"/>
    <lineage>
        <taxon>Eukaryota</taxon>
        <taxon>Metazoa</taxon>
        <taxon>Ecdysozoa</taxon>
        <taxon>Arthropoda</taxon>
        <taxon>Hexapoda</taxon>
        <taxon>Insecta</taxon>
        <taxon>Pterygota</taxon>
        <taxon>Neoptera</taxon>
        <taxon>Paraneoptera</taxon>
        <taxon>Hemiptera</taxon>
        <taxon>Heteroptera</taxon>
        <taxon>Panheteroptera</taxon>
        <taxon>Pentatomomorpha</taxon>
        <taxon>Pentatomoidea</taxon>
        <taxon>Pentatomidae</taxon>
        <taxon>Pentatominae</taxon>
        <taxon>Nezara</taxon>
    </lineage>
</organism>